<accession>A0A1Q9AYW0</accession>
<evidence type="ECO:0000256" key="5">
    <source>
        <dbReference type="ARBA" id="ARBA00022989"/>
    </source>
</evidence>
<keyword evidence="5 7" id="KW-1133">Transmembrane helix</keyword>
<evidence type="ECO:0000256" key="3">
    <source>
        <dbReference type="ARBA" id="ARBA00022475"/>
    </source>
</evidence>
<dbReference type="EMBL" id="MKIP01000035">
    <property type="protein sequence ID" value="OLP60615.1"/>
    <property type="molecule type" value="Genomic_DNA"/>
</dbReference>
<evidence type="ECO:0000256" key="7">
    <source>
        <dbReference type="SAM" id="Phobius"/>
    </source>
</evidence>
<keyword evidence="3" id="KW-1003">Cell membrane</keyword>
<sequence length="475" mass="47924">MTSSSHAAAPPSSLLKPHVPLWSATVIGCLSSAMVVMDGAIVNVALPSMARDLGLSMTGQQWVVDAYLIVLGGFMLLAARLGDLYGRRRVLQIGLTLFTAASLAGGFASDAVALLSARAVQGLGAAVLATSTLAVIAAAYPKGKERDRAIGYWTASGSMAAAFGVLLGGVLTAYAGWRWVMFVNVPVGLALLAMTAASLSPVRPKGKTAVLDIGGAVTVTGASASLVYALAESVTLGWTSREVLQILAIALGLGLLFVAIEAGAKQPLIRLGIFRLRNVVAGNLMLMGLGATLTASLFFLSIALHQIAGYGARDAGLALLPMCLAIAATALGARRLRERQVPHLPLIGGMVAAAGLAWLGYLPASADYLQDVLGPTVLMGCGTGLLIASAVHAAIAGIAPADTGLASGLLNTSRQIGGALGIAALVALAHATAEGHAGEAADHAALAGYHAAFLATAAISALTGLLSLVLRHDPS</sequence>
<dbReference type="SUPFAM" id="SSF103473">
    <property type="entry name" value="MFS general substrate transporter"/>
    <property type="match status" value="1"/>
</dbReference>
<feature type="transmembrane region" description="Helical" evidence="7">
    <location>
        <begin position="284"/>
        <end position="303"/>
    </location>
</feature>
<feature type="transmembrane region" description="Helical" evidence="7">
    <location>
        <begin position="179"/>
        <end position="197"/>
    </location>
</feature>
<dbReference type="Gene3D" id="1.20.1250.20">
    <property type="entry name" value="MFS general substrate transporter like domains"/>
    <property type="match status" value="1"/>
</dbReference>
<dbReference type="AlphaFoldDB" id="A0A1Q9AYW0"/>
<dbReference type="InterPro" id="IPR020846">
    <property type="entry name" value="MFS_dom"/>
</dbReference>
<dbReference type="GO" id="GO:0022857">
    <property type="term" value="F:transmembrane transporter activity"/>
    <property type="evidence" value="ECO:0007669"/>
    <property type="project" value="InterPro"/>
</dbReference>
<dbReference type="Pfam" id="PF07690">
    <property type="entry name" value="MFS_1"/>
    <property type="match status" value="1"/>
</dbReference>
<comment type="caution">
    <text evidence="9">The sequence shown here is derived from an EMBL/GenBank/DDBJ whole genome shotgun (WGS) entry which is preliminary data.</text>
</comment>
<dbReference type="InterPro" id="IPR036259">
    <property type="entry name" value="MFS_trans_sf"/>
</dbReference>
<feature type="transmembrane region" description="Helical" evidence="7">
    <location>
        <begin position="21"/>
        <end position="42"/>
    </location>
</feature>
<dbReference type="PANTHER" id="PTHR42718">
    <property type="entry name" value="MAJOR FACILITATOR SUPERFAMILY MULTIDRUG TRANSPORTER MFSC"/>
    <property type="match status" value="1"/>
</dbReference>
<feature type="transmembrane region" description="Helical" evidence="7">
    <location>
        <begin position="376"/>
        <end position="395"/>
    </location>
</feature>
<feature type="domain" description="Major facilitator superfamily (MFS) profile" evidence="8">
    <location>
        <begin position="24"/>
        <end position="475"/>
    </location>
</feature>
<feature type="transmembrane region" description="Helical" evidence="7">
    <location>
        <begin position="445"/>
        <end position="470"/>
    </location>
</feature>
<protein>
    <submittedName>
        <fullName evidence="9">Arabinose transporter permease</fullName>
    </submittedName>
</protein>
<dbReference type="PROSITE" id="PS50850">
    <property type="entry name" value="MFS"/>
    <property type="match status" value="1"/>
</dbReference>
<comment type="subcellular location">
    <subcellularLocation>
        <location evidence="1">Cell membrane</location>
        <topology evidence="1">Multi-pass membrane protein</topology>
    </subcellularLocation>
</comment>
<dbReference type="PRINTS" id="PR01036">
    <property type="entry name" value="TCRTETB"/>
</dbReference>
<evidence type="ECO:0000256" key="4">
    <source>
        <dbReference type="ARBA" id="ARBA00022692"/>
    </source>
</evidence>
<feature type="transmembrane region" description="Helical" evidence="7">
    <location>
        <begin position="93"/>
        <end position="116"/>
    </location>
</feature>
<evidence type="ECO:0000256" key="6">
    <source>
        <dbReference type="ARBA" id="ARBA00023136"/>
    </source>
</evidence>
<evidence type="ECO:0000259" key="8">
    <source>
        <dbReference type="PROSITE" id="PS50850"/>
    </source>
</evidence>
<dbReference type="OrthoDB" id="2414439at2"/>
<feature type="transmembrane region" description="Helical" evidence="7">
    <location>
        <begin position="243"/>
        <end position="264"/>
    </location>
</feature>
<dbReference type="Gene3D" id="1.20.1720.10">
    <property type="entry name" value="Multidrug resistance protein D"/>
    <property type="match status" value="1"/>
</dbReference>
<feature type="transmembrane region" description="Helical" evidence="7">
    <location>
        <begin position="62"/>
        <end position="81"/>
    </location>
</feature>
<feature type="transmembrane region" description="Helical" evidence="7">
    <location>
        <begin position="416"/>
        <end position="433"/>
    </location>
</feature>
<keyword evidence="10" id="KW-1185">Reference proteome</keyword>
<organism evidence="9 10">
    <name type="scientific">Xaviernesmea oryzae</name>
    <dbReference type="NCBI Taxonomy" id="464029"/>
    <lineage>
        <taxon>Bacteria</taxon>
        <taxon>Pseudomonadati</taxon>
        <taxon>Pseudomonadota</taxon>
        <taxon>Alphaproteobacteria</taxon>
        <taxon>Hyphomicrobiales</taxon>
        <taxon>Rhizobiaceae</taxon>
        <taxon>Rhizobium/Agrobacterium group</taxon>
        <taxon>Xaviernesmea</taxon>
    </lineage>
</organism>
<evidence type="ECO:0000313" key="9">
    <source>
        <dbReference type="EMBL" id="OLP60615.1"/>
    </source>
</evidence>
<name>A0A1Q9AYW0_9HYPH</name>
<dbReference type="Proteomes" id="UP000186364">
    <property type="component" value="Unassembled WGS sequence"/>
</dbReference>
<gene>
    <name evidence="9" type="ORF">BJF93_19945</name>
</gene>
<feature type="transmembrane region" description="Helical" evidence="7">
    <location>
        <begin position="122"/>
        <end position="140"/>
    </location>
</feature>
<feature type="transmembrane region" description="Helical" evidence="7">
    <location>
        <begin position="344"/>
        <end position="364"/>
    </location>
</feature>
<dbReference type="RefSeq" id="WP_075627121.1">
    <property type="nucleotide sequence ID" value="NZ_FOAM01000029.1"/>
</dbReference>
<evidence type="ECO:0000256" key="1">
    <source>
        <dbReference type="ARBA" id="ARBA00004651"/>
    </source>
</evidence>
<dbReference type="CDD" id="cd17321">
    <property type="entry name" value="MFS_MMR_MDR_like"/>
    <property type="match status" value="1"/>
</dbReference>
<feature type="transmembrane region" description="Helical" evidence="7">
    <location>
        <begin position="209"/>
        <end position="231"/>
    </location>
</feature>
<keyword evidence="6 7" id="KW-0472">Membrane</keyword>
<reference evidence="9 10" key="1">
    <citation type="submission" date="2016-09" db="EMBL/GenBank/DDBJ databases">
        <title>Rhizobium sp. nov., a novel species isolated from the rice rhizosphere.</title>
        <authorList>
            <person name="Zhao J."/>
            <person name="Zhang X."/>
        </authorList>
    </citation>
    <scope>NUCLEOTIDE SEQUENCE [LARGE SCALE GENOMIC DNA]</scope>
    <source>
        <strain evidence="9 10">1.7048</strain>
    </source>
</reference>
<keyword evidence="4 7" id="KW-0812">Transmembrane</keyword>
<dbReference type="GO" id="GO:0005886">
    <property type="term" value="C:plasma membrane"/>
    <property type="evidence" value="ECO:0007669"/>
    <property type="project" value="UniProtKB-SubCell"/>
</dbReference>
<keyword evidence="2" id="KW-0813">Transport</keyword>
<evidence type="ECO:0000256" key="2">
    <source>
        <dbReference type="ARBA" id="ARBA00022448"/>
    </source>
</evidence>
<dbReference type="InterPro" id="IPR011701">
    <property type="entry name" value="MFS"/>
</dbReference>
<dbReference type="PANTHER" id="PTHR42718:SF46">
    <property type="entry name" value="BLR6921 PROTEIN"/>
    <property type="match status" value="1"/>
</dbReference>
<proteinExistence type="predicted"/>
<evidence type="ECO:0000313" key="10">
    <source>
        <dbReference type="Proteomes" id="UP000186364"/>
    </source>
</evidence>
<feature type="transmembrane region" description="Helical" evidence="7">
    <location>
        <begin position="315"/>
        <end position="332"/>
    </location>
</feature>
<feature type="transmembrane region" description="Helical" evidence="7">
    <location>
        <begin position="152"/>
        <end position="173"/>
    </location>
</feature>